<evidence type="ECO:0000313" key="3">
    <source>
        <dbReference type="Proteomes" id="UP000244937"/>
    </source>
</evidence>
<evidence type="ECO:0000256" key="1">
    <source>
        <dbReference type="SAM" id="Phobius"/>
    </source>
</evidence>
<organism evidence="2 3">
    <name type="scientific">Flavobacterium pallidum</name>
    <dbReference type="NCBI Taxonomy" id="2172098"/>
    <lineage>
        <taxon>Bacteria</taxon>
        <taxon>Pseudomonadati</taxon>
        <taxon>Bacteroidota</taxon>
        <taxon>Flavobacteriia</taxon>
        <taxon>Flavobacteriales</taxon>
        <taxon>Flavobacteriaceae</taxon>
        <taxon>Flavobacterium</taxon>
    </lineage>
</organism>
<dbReference type="OrthoDB" id="1374200at2"/>
<proteinExistence type="predicted"/>
<keyword evidence="1" id="KW-0812">Transmembrane</keyword>
<keyword evidence="1" id="KW-1133">Transmembrane helix</keyword>
<dbReference type="Proteomes" id="UP000244937">
    <property type="component" value="Chromosome"/>
</dbReference>
<keyword evidence="3" id="KW-1185">Reference proteome</keyword>
<dbReference type="AlphaFoldDB" id="A0A2S1SK40"/>
<feature type="transmembrane region" description="Helical" evidence="1">
    <location>
        <begin position="12"/>
        <end position="33"/>
    </location>
</feature>
<feature type="transmembrane region" description="Helical" evidence="1">
    <location>
        <begin position="39"/>
        <end position="56"/>
    </location>
</feature>
<reference evidence="2 3" key="1">
    <citation type="submission" date="2018-05" db="EMBL/GenBank/DDBJ databases">
        <title>Genome sequencing of Flavobacterium sp. HYN0049.</title>
        <authorList>
            <person name="Yi H."/>
            <person name="Baek C."/>
        </authorList>
    </citation>
    <scope>NUCLEOTIDE SEQUENCE [LARGE SCALE GENOMIC DNA]</scope>
    <source>
        <strain evidence="2 3">HYN0049</strain>
    </source>
</reference>
<evidence type="ECO:0000313" key="2">
    <source>
        <dbReference type="EMBL" id="AWI26803.1"/>
    </source>
</evidence>
<dbReference type="EMBL" id="CP029187">
    <property type="protein sequence ID" value="AWI26803.1"/>
    <property type="molecule type" value="Genomic_DNA"/>
</dbReference>
<dbReference type="KEGG" id="fpal:HYN49_13345"/>
<sequence>MKTKTFNTLTSISMVLTSTVLVIEVVKFISNGFYLDPGIFILMLLALMPIASKFYHQKKSIKLNNLQYKALFSVNSILILLMIWKIVLTFTK</sequence>
<protein>
    <submittedName>
        <fullName evidence="2">Uncharacterized protein</fullName>
    </submittedName>
</protein>
<name>A0A2S1SK40_9FLAO</name>
<accession>A0A2S1SK40</accession>
<gene>
    <name evidence="2" type="ORF">HYN49_13345</name>
</gene>
<feature type="transmembrane region" description="Helical" evidence="1">
    <location>
        <begin position="68"/>
        <end position="87"/>
    </location>
</feature>
<keyword evidence="1" id="KW-0472">Membrane</keyword>